<gene>
    <name evidence="7" type="ORF">SE17_33340</name>
</gene>
<dbReference type="InterPro" id="IPR001647">
    <property type="entry name" value="HTH_TetR"/>
</dbReference>
<feature type="domain" description="HTH tetR-type" evidence="6">
    <location>
        <begin position="29"/>
        <end position="88"/>
    </location>
</feature>
<reference evidence="7 8" key="1">
    <citation type="submission" date="2015-09" db="EMBL/GenBank/DDBJ databases">
        <title>Draft genome sequence of Kouleothrix aurantiaca JCM 19913.</title>
        <authorList>
            <person name="Hemp J."/>
        </authorList>
    </citation>
    <scope>NUCLEOTIDE SEQUENCE [LARGE SCALE GENOMIC DNA]</scope>
    <source>
        <strain evidence="7 8">COM-B</strain>
    </source>
</reference>
<dbReference type="Pfam" id="PF00440">
    <property type="entry name" value="TetR_N"/>
    <property type="match status" value="1"/>
</dbReference>
<feature type="region of interest" description="Disordered" evidence="5">
    <location>
        <begin position="1"/>
        <end position="23"/>
    </location>
</feature>
<dbReference type="InterPro" id="IPR036271">
    <property type="entry name" value="Tet_transcr_reg_TetR-rel_C_sf"/>
</dbReference>
<evidence type="ECO:0000256" key="1">
    <source>
        <dbReference type="ARBA" id="ARBA00023015"/>
    </source>
</evidence>
<sequence length="209" mass="22338">MNKDTMVAEENNQAGREESVARPLRADAQRSADAIVDAALEVFARSGVEAPVREIAARAGVGIGTLYRRFPQRSDLIVAVFRQQVDACADAAPLLAADHQPAEALALWLQRYVDFIATKRGLASALHSGDPAYASLPSYFDARLRPALQALLQAAASAGEVRGDVEPDDLLRAVGSLCLSAQDDLAYARRMVALLVDGLRFGSAQPPRA</sequence>
<dbReference type="PRINTS" id="PR00455">
    <property type="entry name" value="HTHTETR"/>
</dbReference>
<evidence type="ECO:0000313" key="8">
    <source>
        <dbReference type="Proteomes" id="UP000050509"/>
    </source>
</evidence>
<proteinExistence type="predicted"/>
<dbReference type="SUPFAM" id="SSF46689">
    <property type="entry name" value="Homeodomain-like"/>
    <property type="match status" value="1"/>
</dbReference>
<keyword evidence="8" id="KW-1185">Reference proteome</keyword>
<dbReference type="PATRIC" id="fig|186479.3.peg.3816"/>
<evidence type="ECO:0000256" key="4">
    <source>
        <dbReference type="PROSITE-ProRule" id="PRU00335"/>
    </source>
</evidence>
<dbReference type="Gene3D" id="1.10.357.10">
    <property type="entry name" value="Tetracycline Repressor, domain 2"/>
    <property type="match status" value="1"/>
</dbReference>
<dbReference type="Pfam" id="PF21597">
    <property type="entry name" value="TetR_C_43"/>
    <property type="match status" value="1"/>
</dbReference>
<name>A0A0N8PR97_9CHLR</name>
<keyword evidence="1" id="KW-0805">Transcription regulation</keyword>
<dbReference type="GO" id="GO:0000976">
    <property type="term" value="F:transcription cis-regulatory region binding"/>
    <property type="evidence" value="ECO:0007669"/>
    <property type="project" value="TreeGrafter"/>
</dbReference>
<evidence type="ECO:0000256" key="5">
    <source>
        <dbReference type="SAM" id="MobiDB-lite"/>
    </source>
</evidence>
<dbReference type="InterPro" id="IPR049445">
    <property type="entry name" value="TetR_SbtR-like_C"/>
</dbReference>
<dbReference type="AlphaFoldDB" id="A0A0N8PR97"/>
<dbReference type="SUPFAM" id="SSF48498">
    <property type="entry name" value="Tetracyclin repressor-like, C-terminal domain"/>
    <property type="match status" value="1"/>
</dbReference>
<dbReference type="EMBL" id="LJCR01002049">
    <property type="protein sequence ID" value="KPV49317.1"/>
    <property type="molecule type" value="Genomic_DNA"/>
</dbReference>
<keyword evidence="3" id="KW-0804">Transcription</keyword>
<dbReference type="PANTHER" id="PTHR30055">
    <property type="entry name" value="HTH-TYPE TRANSCRIPTIONAL REGULATOR RUTR"/>
    <property type="match status" value="1"/>
</dbReference>
<dbReference type="PROSITE" id="PS50977">
    <property type="entry name" value="HTH_TETR_2"/>
    <property type="match status" value="1"/>
</dbReference>
<organism evidence="7 8">
    <name type="scientific">Kouleothrix aurantiaca</name>
    <dbReference type="NCBI Taxonomy" id="186479"/>
    <lineage>
        <taxon>Bacteria</taxon>
        <taxon>Bacillati</taxon>
        <taxon>Chloroflexota</taxon>
        <taxon>Chloroflexia</taxon>
        <taxon>Chloroflexales</taxon>
        <taxon>Roseiflexineae</taxon>
        <taxon>Roseiflexaceae</taxon>
        <taxon>Kouleothrix</taxon>
    </lineage>
</organism>
<protein>
    <submittedName>
        <fullName evidence="7">TetR family transcriptional regulator</fullName>
    </submittedName>
</protein>
<accession>A0A0N8PR97</accession>
<evidence type="ECO:0000259" key="6">
    <source>
        <dbReference type="PROSITE" id="PS50977"/>
    </source>
</evidence>
<dbReference type="InterPro" id="IPR050109">
    <property type="entry name" value="HTH-type_TetR-like_transc_reg"/>
</dbReference>
<keyword evidence="2 4" id="KW-0238">DNA-binding</keyword>
<evidence type="ECO:0000256" key="3">
    <source>
        <dbReference type="ARBA" id="ARBA00023163"/>
    </source>
</evidence>
<evidence type="ECO:0000313" key="7">
    <source>
        <dbReference type="EMBL" id="KPV49317.1"/>
    </source>
</evidence>
<dbReference type="Proteomes" id="UP000050509">
    <property type="component" value="Unassembled WGS sequence"/>
</dbReference>
<feature type="DNA-binding region" description="H-T-H motif" evidence="4">
    <location>
        <begin position="51"/>
        <end position="70"/>
    </location>
</feature>
<dbReference type="InterPro" id="IPR009057">
    <property type="entry name" value="Homeodomain-like_sf"/>
</dbReference>
<dbReference type="PANTHER" id="PTHR30055:SF234">
    <property type="entry name" value="HTH-TYPE TRANSCRIPTIONAL REGULATOR BETI"/>
    <property type="match status" value="1"/>
</dbReference>
<comment type="caution">
    <text evidence="7">The sequence shown here is derived from an EMBL/GenBank/DDBJ whole genome shotgun (WGS) entry which is preliminary data.</text>
</comment>
<dbReference type="GO" id="GO:0003700">
    <property type="term" value="F:DNA-binding transcription factor activity"/>
    <property type="evidence" value="ECO:0007669"/>
    <property type="project" value="TreeGrafter"/>
</dbReference>
<evidence type="ECO:0000256" key="2">
    <source>
        <dbReference type="ARBA" id="ARBA00023125"/>
    </source>
</evidence>